<proteinExistence type="predicted"/>
<evidence type="ECO:0000313" key="4">
    <source>
        <dbReference type="Proteomes" id="UP001371218"/>
    </source>
</evidence>
<dbReference type="Proteomes" id="UP001371218">
    <property type="component" value="Unassembled WGS sequence"/>
</dbReference>
<dbReference type="PANTHER" id="PTHR38340">
    <property type="entry name" value="S-LAYER PROTEIN"/>
    <property type="match status" value="1"/>
</dbReference>
<protein>
    <recommendedName>
        <fullName evidence="5">Calcium-binding protein</fullName>
    </recommendedName>
</protein>
<comment type="subcellular location">
    <subcellularLocation>
        <location evidence="1">Secreted</location>
    </subcellularLocation>
</comment>
<dbReference type="PANTHER" id="PTHR38340:SF1">
    <property type="entry name" value="S-LAYER PROTEIN"/>
    <property type="match status" value="1"/>
</dbReference>
<dbReference type="RefSeq" id="WP_341426488.1">
    <property type="nucleotide sequence ID" value="NZ_JBBUTG010000009.1"/>
</dbReference>
<evidence type="ECO:0000256" key="2">
    <source>
        <dbReference type="ARBA" id="ARBA00022525"/>
    </source>
</evidence>
<evidence type="ECO:0008006" key="5">
    <source>
        <dbReference type="Google" id="ProtNLM"/>
    </source>
</evidence>
<comment type="caution">
    <text evidence="3">The sequence shown here is derived from an EMBL/GenBank/DDBJ whole genome shotgun (WGS) entry which is preliminary data.</text>
</comment>
<name>A0ABU9BT85_9BURK</name>
<dbReference type="InterPro" id="IPR001343">
    <property type="entry name" value="Hemolysn_Ca-bd"/>
</dbReference>
<dbReference type="PROSITE" id="PS00330">
    <property type="entry name" value="HEMOLYSIN_CALCIUM"/>
    <property type="match status" value="1"/>
</dbReference>
<dbReference type="Gene3D" id="2.120.10.30">
    <property type="entry name" value="TolB, C-terminal domain"/>
    <property type="match status" value="2"/>
</dbReference>
<dbReference type="InterPro" id="IPR011049">
    <property type="entry name" value="Serralysin-like_metalloprot_C"/>
</dbReference>
<keyword evidence="4" id="KW-1185">Reference proteome</keyword>
<dbReference type="PRINTS" id="PR00313">
    <property type="entry name" value="CABNDNGRPT"/>
</dbReference>
<accession>A0ABU9BT85</accession>
<dbReference type="InterPro" id="IPR050557">
    <property type="entry name" value="RTX_toxin/Mannuronan_C5-epim"/>
</dbReference>
<dbReference type="EMBL" id="JBBUTG010000009">
    <property type="protein sequence ID" value="MEK8032072.1"/>
    <property type="molecule type" value="Genomic_DNA"/>
</dbReference>
<keyword evidence="2" id="KW-0964">Secreted</keyword>
<dbReference type="SUPFAM" id="SSF82171">
    <property type="entry name" value="DPP6 N-terminal domain-like"/>
    <property type="match status" value="1"/>
</dbReference>
<dbReference type="SUPFAM" id="SSF51120">
    <property type="entry name" value="beta-Roll"/>
    <property type="match status" value="9"/>
</dbReference>
<dbReference type="Gene3D" id="2.150.10.10">
    <property type="entry name" value="Serralysin-like metalloprotease, C-terminal"/>
    <property type="match status" value="8"/>
</dbReference>
<evidence type="ECO:0000313" key="3">
    <source>
        <dbReference type="EMBL" id="MEK8032072.1"/>
    </source>
</evidence>
<dbReference type="Pfam" id="PF00353">
    <property type="entry name" value="HemolysinCabind"/>
    <property type="match status" value="15"/>
</dbReference>
<evidence type="ECO:0000256" key="1">
    <source>
        <dbReference type="ARBA" id="ARBA00004613"/>
    </source>
</evidence>
<gene>
    <name evidence="3" type="ORF">AACH06_14695</name>
</gene>
<dbReference type="InterPro" id="IPR011042">
    <property type="entry name" value="6-blade_b-propeller_TolB-like"/>
</dbReference>
<sequence length="1815" mass="181013">MTVYLYSTIANGQQIDFDPATDLLSFDTSAVSAADFALGMTADGAAVTFEGGSKSFALTGVWPSLLSEANVTFADGSGLLGASLANNFSNALTGGTHNDALFGSTKTATQEVATSQTPPRGGISAWGATISADGRFVSFGSNDPKLDANLPAADNMYVKDLLTGQVTQVSSTSAGAPGNQPTTLGTISGDGRFAVIETGATNLDAGDTNGTVDIYIKDMRTGAITRVSTDSNGNASNAGSTSSSVSYDGRYVAFVSTASNLVDNDANPSSDVFVKDVLTGVTRLASVDSNGTQGNAGWSGQGSSSATISADGQHVAFSSWSNNLAGDTDKEMDIFVKNLQTGELINVTGNGGSDWFGDAKVGGISADGRYVVFETGEHMLDDDWNGMGALYWKDLQTGEVVRVSAGYGTYDQDVAVSGDGRYVVMSTMQALVSGDTNQITDIYVRDMQTGTVTLVSQTAGGKLSNGSSEEVHISLDGSTIVFTTWASNLVAGDTNGTNASVVVFANPLFRMTLDGGAGDDTYVIANASDVIVEAANGGTDTVRSSVSLQLVSNVENIELTGHAAINATGNQLGNALTGNDAANVLNGGQGVDTMSGGAGNDTYVIDRLADVIVESAAMGVDTVQSAFSLTLQPELENLVLTGSADLSGAGNTLANSLTGNAGANVLDGGASDDTLNGGAGIDTLTGGSGNDIYVLSDTADTVIELADGGIDTLQVAFTHVLQANIENLTLTGTSAINGTGNAAANLLVGNQAVNVLGAGAGNDTLDGGSGADKMTGGTGDDVYFVDNASDQLVELAGAGTDTVNSSISFTLQSEFERLTLTGSANIDGTGNALANAITGNDGENMLDGGAGADTLTGHGGNDVYIIDNSGDVVVESADDGYDRIMSTVSVMMQAQVEDLALVGEAAINGTGNALRNSIAGNSASNLLNGGAGEDTLWGGYGGEAADTLIGGTGDDEYQVNNSSDQIVELAGEGTDVVFSGANFVLQANVENLELIYNTDINGTGNALANSLRGNAGNNVLNGAAGADTMTGAEGNDTYVVDNAGDQTVELVGGGTDLVQSSVTLTLQASVENLTLTGSSAINATGNTLANVLTGNTAGNVLNGGTGADSMTGSAGNDTYVVDNAGDKTIEVAGGGIDLVQSSISLTLQAEVENLTLTGTSTINGTGNSLANVITGNLASNVLNGGAGADSMSGGAGNDTYVVDNLGDKTIEAAGGGTDLVQSSASFTLQAEVENLTLTGTSAISGTGNALANAIVGNVAGNVLNGGTGADSMTGGSGNDTYIVDNTGDKTVEVAGGGIDLVQSSISFALQSEIENLTLTGTASINGVGNALNNVLTGNAAANVLTGGAGNDTYVVDNASDKTVEATGAGIDLVKSSISFTLQASVENLTLTGSAAINGTGNSLDNAIVGNAGNNVLDGSTGADSMTGGAGDDTYVVENARDFISEQAGGGTDLVQSSINLELAGNVENLTLTGLSAIHGLGNALANAIIGNAANNVLDGSAGADSLTGGAGNDTYVVDNAGDKTIEQAAGGIDLVESSVSHTLQAEVEKLTLTGFSAINGTGNTLANTIVGNWADNRLDGVAGADSMTGAEGNDTYVVDNSGDKTIEQAHGGTDLVQSSIGFALQAEVENLTLTGGAAINGTGNALANAIVGNAANNVLDGMAGNDRLSGGAGADIFALTSSLGSDLITDFTRGIDKLRLSQAAFDVGDGDTTVENAVLMNGPNGFNTSAELIVVAHDITGDITAASAATAIGHANSNYAVGDTRVFVVDNGSDSAVYLFKSADTNSTVGAGELTLLATLDDTAATGVSEYIFGI</sequence>
<organism evidence="3 4">
    <name type="scientific">Ideonella lacteola</name>
    <dbReference type="NCBI Taxonomy" id="2984193"/>
    <lineage>
        <taxon>Bacteria</taxon>
        <taxon>Pseudomonadati</taxon>
        <taxon>Pseudomonadota</taxon>
        <taxon>Betaproteobacteria</taxon>
        <taxon>Burkholderiales</taxon>
        <taxon>Sphaerotilaceae</taxon>
        <taxon>Ideonella</taxon>
    </lineage>
</organism>
<reference evidence="3 4" key="1">
    <citation type="submission" date="2024-04" db="EMBL/GenBank/DDBJ databases">
        <title>Novel species of the genus Ideonella isolated from streams.</title>
        <authorList>
            <person name="Lu H."/>
        </authorList>
    </citation>
    <scope>NUCLEOTIDE SEQUENCE [LARGE SCALE GENOMIC DNA]</scope>
    <source>
        <strain evidence="3 4">DXS29W</strain>
    </source>
</reference>
<dbReference type="InterPro" id="IPR018511">
    <property type="entry name" value="Hemolysin-typ_Ca-bd_CS"/>
</dbReference>